<protein>
    <submittedName>
        <fullName evidence="2">D-glycero-D-manno-heptose 1-phosphate guanosyltransferase</fullName>
    </submittedName>
</protein>
<keyword evidence="2" id="KW-0808">Transferase</keyword>
<organism evidence="2 3">
    <name type="scientific">Sporomusa ovata</name>
    <dbReference type="NCBI Taxonomy" id="2378"/>
    <lineage>
        <taxon>Bacteria</taxon>
        <taxon>Bacillati</taxon>
        <taxon>Bacillota</taxon>
        <taxon>Negativicutes</taxon>
        <taxon>Selenomonadales</taxon>
        <taxon>Sporomusaceae</taxon>
        <taxon>Sporomusa</taxon>
    </lineage>
</organism>
<dbReference type="RefSeq" id="WP_021166703.1">
    <property type="nucleotide sequence ID" value="NZ_CTRP01000015.1"/>
</dbReference>
<feature type="domain" description="Nucleotidyl transferase" evidence="1">
    <location>
        <begin position="3"/>
        <end position="225"/>
    </location>
</feature>
<reference evidence="3" key="1">
    <citation type="submission" date="2015-03" db="EMBL/GenBank/DDBJ databases">
        <authorList>
            <person name="Nijsse Bart"/>
        </authorList>
    </citation>
    <scope>NUCLEOTIDE SEQUENCE [LARGE SCALE GENOMIC DNA]</scope>
</reference>
<keyword evidence="3" id="KW-1185">Reference proteome</keyword>
<dbReference type="InterPro" id="IPR029044">
    <property type="entry name" value="Nucleotide-diphossugar_trans"/>
</dbReference>
<dbReference type="PANTHER" id="PTHR22572">
    <property type="entry name" value="SUGAR-1-PHOSPHATE GUANYL TRANSFERASE"/>
    <property type="match status" value="1"/>
</dbReference>
<evidence type="ECO:0000259" key="1">
    <source>
        <dbReference type="Pfam" id="PF00483"/>
    </source>
</evidence>
<dbReference type="AlphaFoldDB" id="A0A0U1L6X5"/>
<dbReference type="InterPro" id="IPR005835">
    <property type="entry name" value="NTP_transferase_dom"/>
</dbReference>
<evidence type="ECO:0000313" key="3">
    <source>
        <dbReference type="Proteomes" id="UP000049855"/>
    </source>
</evidence>
<accession>A0A0U1L6X5</accession>
<dbReference type="SUPFAM" id="SSF53448">
    <property type="entry name" value="Nucleotide-diphospho-sugar transferases"/>
    <property type="match status" value="1"/>
</dbReference>
<sequence>MQAVILAGGKGTRLKPYTMNFPKPLMPIGEYPILEIIIRQLASLNFDRITISTGHLAELIEAYFGNGERWGVNIEYVREAIPLNTAGALKLLANCEENFLVMNGDVLTTIDYRQLVQTHLDKGAKATVATTQRDAKIDFGVLGINDAGFMESYTEKPSYHFEVSMGVYVLSKACIDFIDNGESLGMPDLFLRLQAAGEMVYCYRSGDYWLDIGRVDDYERAQQEFERYKDRFIHE</sequence>
<gene>
    <name evidence="2" type="ORF">SpAn4DRAFT_4240</name>
</gene>
<evidence type="ECO:0000313" key="2">
    <source>
        <dbReference type="EMBL" id="CQR74883.1"/>
    </source>
</evidence>
<dbReference type="EMBL" id="CTRP01000015">
    <property type="protein sequence ID" value="CQR74883.1"/>
    <property type="molecule type" value="Genomic_DNA"/>
</dbReference>
<dbReference type="Proteomes" id="UP000049855">
    <property type="component" value="Unassembled WGS sequence"/>
</dbReference>
<name>A0A0U1L6X5_9FIRM</name>
<dbReference type="Pfam" id="PF00483">
    <property type="entry name" value="NTP_transferase"/>
    <property type="match status" value="1"/>
</dbReference>
<proteinExistence type="predicted"/>
<dbReference type="InterPro" id="IPR050486">
    <property type="entry name" value="Mannose-1P_guanyltransferase"/>
</dbReference>
<dbReference type="Gene3D" id="3.90.550.10">
    <property type="entry name" value="Spore Coat Polysaccharide Biosynthesis Protein SpsA, Chain A"/>
    <property type="match status" value="1"/>
</dbReference>
<dbReference type="GO" id="GO:0016740">
    <property type="term" value="F:transferase activity"/>
    <property type="evidence" value="ECO:0007669"/>
    <property type="project" value="UniProtKB-KW"/>
</dbReference>